<evidence type="ECO:0000256" key="2">
    <source>
        <dbReference type="ARBA" id="ARBA00022475"/>
    </source>
</evidence>
<keyword evidence="5 10" id="KW-0552">Olfaction</keyword>
<name>A0A9R1TG58_9HYME</name>
<evidence type="ECO:0000256" key="7">
    <source>
        <dbReference type="ARBA" id="ARBA00023136"/>
    </source>
</evidence>
<keyword evidence="8 10" id="KW-0675">Receptor</keyword>
<evidence type="ECO:0000256" key="4">
    <source>
        <dbReference type="ARBA" id="ARBA00022692"/>
    </source>
</evidence>
<dbReference type="GO" id="GO:0005549">
    <property type="term" value="F:odorant binding"/>
    <property type="evidence" value="ECO:0007669"/>
    <property type="project" value="InterPro"/>
</dbReference>
<evidence type="ECO:0000313" key="12">
    <source>
        <dbReference type="RefSeq" id="XP_011308557.1"/>
    </source>
</evidence>
<evidence type="ECO:0000313" key="11">
    <source>
        <dbReference type="Proteomes" id="UP000694866"/>
    </source>
</evidence>
<sequence length="431" mass="49513">MRDKVEILGTVPKPSKRSKADVKYSTELNRWFLTLIGIWPTRSDAHILKKILSEILFFLSCFLLFFAMVPAVLHTILKEKDPQRKMKMTGPLIFHAIVIIKHFILVMKKREIRECLEHMDVDWRRVAHSDEREIMLMKAKFGRFIFLLDAVFMYSGGFFHSVIVPLSMDSFVTPDNITIRPLSYAVYEPLFSTQTKTAYEIVFTIQYVSAFVANTITIGCSGLAGLFVLHICGQFNIVRSRLESWVRGRTDESKNVEERMAEIIYLHLRALKFGAQVEMILTEICLIDFVGSIIHICFLGYYFITVMGKIYLDNLWRWVEMSLSDEFEQNAAICIATYCVLLVSLTFNIFIFCYIGELLTQQGEKIGTTAYMIPWHELPPKNSRAIILILAMTKQPATITAGKMVELSIRSFSTVLRTAAAYLNLLRTISI</sequence>
<keyword evidence="6 10" id="KW-1133">Transmembrane helix</keyword>
<protein>
    <recommendedName>
        <fullName evidence="10">Odorant receptor</fullName>
    </recommendedName>
</protein>
<dbReference type="GO" id="GO:0007165">
    <property type="term" value="P:signal transduction"/>
    <property type="evidence" value="ECO:0007669"/>
    <property type="project" value="UniProtKB-KW"/>
</dbReference>
<dbReference type="KEGG" id="fas:105269758"/>
<feature type="transmembrane region" description="Helical" evidence="10">
    <location>
        <begin position="330"/>
        <end position="355"/>
    </location>
</feature>
<dbReference type="GeneID" id="105269758"/>
<keyword evidence="9 10" id="KW-0807">Transducer</keyword>
<evidence type="ECO:0000256" key="6">
    <source>
        <dbReference type="ARBA" id="ARBA00022989"/>
    </source>
</evidence>
<feature type="transmembrane region" description="Helical" evidence="10">
    <location>
        <begin position="89"/>
        <end position="107"/>
    </location>
</feature>
<dbReference type="Pfam" id="PF02949">
    <property type="entry name" value="7tm_6"/>
    <property type="match status" value="2"/>
</dbReference>
<feature type="transmembrane region" description="Helical" evidence="10">
    <location>
        <begin position="207"/>
        <end position="232"/>
    </location>
</feature>
<dbReference type="PANTHER" id="PTHR21137">
    <property type="entry name" value="ODORANT RECEPTOR"/>
    <property type="match status" value="1"/>
</dbReference>
<dbReference type="InterPro" id="IPR004117">
    <property type="entry name" value="7tm6_olfct_rcpt"/>
</dbReference>
<comment type="caution">
    <text evidence="10">Lacks conserved residue(s) required for the propagation of feature annotation.</text>
</comment>
<gene>
    <name evidence="12" type="primary">LOC105269758</name>
</gene>
<dbReference type="GO" id="GO:0005886">
    <property type="term" value="C:plasma membrane"/>
    <property type="evidence" value="ECO:0007669"/>
    <property type="project" value="UniProtKB-SubCell"/>
</dbReference>
<comment type="similarity">
    <text evidence="10">Belongs to the insect chemoreceptor superfamily. Heteromeric odorant receptor channel (TC 1.A.69) family.</text>
</comment>
<evidence type="ECO:0000256" key="8">
    <source>
        <dbReference type="ARBA" id="ARBA00023170"/>
    </source>
</evidence>
<evidence type="ECO:0000256" key="3">
    <source>
        <dbReference type="ARBA" id="ARBA00022606"/>
    </source>
</evidence>
<dbReference type="AlphaFoldDB" id="A0A9R1TG58"/>
<evidence type="ECO:0000256" key="1">
    <source>
        <dbReference type="ARBA" id="ARBA00004651"/>
    </source>
</evidence>
<dbReference type="OrthoDB" id="6604226at2759"/>
<dbReference type="Proteomes" id="UP000694866">
    <property type="component" value="Unplaced"/>
</dbReference>
<evidence type="ECO:0000256" key="10">
    <source>
        <dbReference type="RuleBase" id="RU351113"/>
    </source>
</evidence>
<feature type="transmembrane region" description="Helical" evidence="10">
    <location>
        <begin position="144"/>
        <end position="166"/>
    </location>
</feature>
<evidence type="ECO:0000256" key="9">
    <source>
        <dbReference type="ARBA" id="ARBA00023224"/>
    </source>
</evidence>
<keyword evidence="2" id="KW-1003">Cell membrane</keyword>
<keyword evidence="4 10" id="KW-0812">Transmembrane</keyword>
<accession>A0A9R1TG58</accession>
<evidence type="ECO:0000256" key="5">
    <source>
        <dbReference type="ARBA" id="ARBA00022725"/>
    </source>
</evidence>
<dbReference type="PANTHER" id="PTHR21137:SF35">
    <property type="entry name" value="ODORANT RECEPTOR 19A-RELATED"/>
    <property type="match status" value="1"/>
</dbReference>
<feature type="transmembrane region" description="Helical" evidence="10">
    <location>
        <begin position="55"/>
        <end position="77"/>
    </location>
</feature>
<proteinExistence type="inferred from homology"/>
<keyword evidence="3 10" id="KW-0716">Sensory transduction</keyword>
<organism evidence="11 12">
    <name type="scientific">Fopius arisanus</name>
    <dbReference type="NCBI Taxonomy" id="64838"/>
    <lineage>
        <taxon>Eukaryota</taxon>
        <taxon>Metazoa</taxon>
        <taxon>Ecdysozoa</taxon>
        <taxon>Arthropoda</taxon>
        <taxon>Hexapoda</taxon>
        <taxon>Insecta</taxon>
        <taxon>Pterygota</taxon>
        <taxon>Neoptera</taxon>
        <taxon>Endopterygota</taxon>
        <taxon>Hymenoptera</taxon>
        <taxon>Apocrita</taxon>
        <taxon>Ichneumonoidea</taxon>
        <taxon>Braconidae</taxon>
        <taxon>Opiinae</taxon>
        <taxon>Fopius</taxon>
    </lineage>
</organism>
<dbReference type="GO" id="GO:0004984">
    <property type="term" value="F:olfactory receptor activity"/>
    <property type="evidence" value="ECO:0007669"/>
    <property type="project" value="InterPro"/>
</dbReference>
<feature type="transmembrane region" description="Helical" evidence="10">
    <location>
        <begin position="279"/>
        <end position="304"/>
    </location>
</feature>
<dbReference type="RefSeq" id="XP_011308557.1">
    <property type="nucleotide sequence ID" value="XM_011310255.1"/>
</dbReference>
<keyword evidence="7 10" id="KW-0472">Membrane</keyword>
<keyword evidence="11" id="KW-1185">Reference proteome</keyword>
<comment type="subcellular location">
    <subcellularLocation>
        <location evidence="1 10">Cell membrane</location>
        <topology evidence="1 10">Multi-pass membrane protein</topology>
    </subcellularLocation>
</comment>
<reference evidence="12" key="1">
    <citation type="submission" date="2025-08" db="UniProtKB">
        <authorList>
            <consortium name="RefSeq"/>
        </authorList>
    </citation>
    <scope>IDENTIFICATION</scope>
    <source>
        <strain evidence="12">USDA-PBARC FA_bdor</strain>
        <tissue evidence="12">Whole organism</tissue>
    </source>
</reference>